<reference evidence="1" key="1">
    <citation type="submission" date="2015-06" db="EMBL/GenBank/DDBJ databases">
        <authorList>
            <person name="Joergensen T."/>
        </authorList>
    </citation>
    <scope>NUCLEOTIDE SEQUENCE</scope>
    <source>
        <strain evidence="1">RGFK0897</strain>
    </source>
</reference>
<evidence type="ECO:0000313" key="1">
    <source>
        <dbReference type="EMBL" id="CRY96064.1"/>
    </source>
</evidence>
<sequence length="315" mass="32286">MAQKSAGDTRNGYFGGRVSHTAGMSNPLTLDGPTFWRENYGIENRKEFDATVQKFLPSVLPFGNLGTDNVALAAGYQLPYGQTGLLFQAGLKLEGYSGPEKASGSTILALQQQGALHNVQEIAMGTLIIPNCFQVAIEGVVAGKPIVNVIGLQNAGGTAAGAAAATAAAWESATGPLKQLSSGYAMVNYHAVDIGSSTGGIVDLASVATGGAGAGSFATRGACALVKWNGSSRSRSTRGRLYFGPLQEGNVNADGATLAAGAVTVFATTFAAFRTSLAGAGYPLVVLSRTLNTAFPVTSSSIEGTIATQRRRIRS</sequence>
<protein>
    <submittedName>
        <fullName evidence="1">Uncharacterized protein</fullName>
    </submittedName>
</protein>
<name>A0A0H5Q3T5_9ZZZZ</name>
<dbReference type="EMBL" id="LN853498">
    <property type="protein sequence ID" value="CRY96064.1"/>
    <property type="molecule type" value="Genomic_DNA"/>
</dbReference>
<dbReference type="AlphaFoldDB" id="A0A0H5Q3T5"/>
<organism evidence="1">
    <name type="scientific">uncultured prokaryote</name>
    <dbReference type="NCBI Taxonomy" id="198431"/>
    <lineage>
        <taxon>unclassified sequences</taxon>
        <taxon>environmental samples</taxon>
    </lineage>
</organism>
<reference evidence="1" key="2">
    <citation type="submission" date="2015-07" db="EMBL/GenBank/DDBJ databases">
        <title>Plasmids, circular viruses and viroids from rat gut.</title>
        <authorList>
            <person name="Jorgensen T.J."/>
            <person name="Hansen M.A."/>
            <person name="Xu Z."/>
            <person name="Tabak M.A."/>
            <person name="Sorensen S.J."/>
            <person name="Hansen L.H."/>
        </authorList>
    </citation>
    <scope>NUCLEOTIDE SEQUENCE</scope>
    <source>
        <strain evidence="1">RGFK0897</strain>
    </source>
</reference>
<accession>A0A0H5Q3T5</accession>
<proteinExistence type="predicted"/>